<evidence type="ECO:0000256" key="1">
    <source>
        <dbReference type="SAM" id="Coils"/>
    </source>
</evidence>
<feature type="region of interest" description="Disordered" evidence="2">
    <location>
        <begin position="272"/>
        <end position="303"/>
    </location>
</feature>
<proteinExistence type="predicted"/>
<gene>
    <name evidence="3" type="ORF">FNV43_RR09384</name>
</gene>
<name>A0A8K0MJS2_9ROSA</name>
<sequence length="541" mass="61824">MENGPPPQFDDDRKKSIPDLILILRSAYRAAEFDRIQGILVDREAELKRDMNKKKEEIKKERDYRMLQEVKYEYELKHMKEKAAKAEETYETLLEKVKKEGRDETVIVELRRKNSELESAKKRVEEELHQTKEKFQVKYEYELKHLKEKAAKAEETYETLLEKVKKEGRDETVIVELRRKNSELESAKKRVEEELHRTEEKFQDLKTRLLQLEARFEEEINWRRSNSSNMAVENVRSDNGRNGRGKNNGSCNTSSSHVKREVIVSVSNENSGLAMPAISPPHPPTKEKGGLQTTGGKKFASGDTILIDDSDDDCASRDIFCEKEISQKRADLEHSRMTGEENRLRLLKRKRSSPVNIGESESDENYGGNPIPTIQMKQHQGLSLEPNGSPLNHCLQTDIPCAANHVEKLTPSSHVEKIAAIRNSSSFINQFRQRTSVGKSVEVSPISNNRGFNKRYAPRFLTNGNPQGKLNRSVKQLEMQGWDGLSDCSRLAVQHSKQNNEALSQADDVGPILSDDVAGREPMVELKRVWPHEGPRDALLS</sequence>
<evidence type="ECO:0000256" key="2">
    <source>
        <dbReference type="SAM" id="MobiDB-lite"/>
    </source>
</evidence>
<dbReference type="PANTHER" id="PTHR34380:SF1">
    <property type="entry name" value="OS01G0221300 PROTEIN"/>
    <property type="match status" value="1"/>
</dbReference>
<dbReference type="AlphaFoldDB" id="A0A8K0MJS2"/>
<dbReference type="Proteomes" id="UP000796880">
    <property type="component" value="Unassembled WGS sequence"/>
</dbReference>
<accession>A0A8K0MJS2</accession>
<reference evidence="3" key="1">
    <citation type="submission" date="2020-03" db="EMBL/GenBank/DDBJ databases">
        <title>A high-quality chromosome-level genome assembly of a woody plant with both climbing and erect habits, Rhamnella rubrinervis.</title>
        <authorList>
            <person name="Lu Z."/>
            <person name="Yang Y."/>
            <person name="Zhu X."/>
            <person name="Sun Y."/>
        </authorList>
    </citation>
    <scope>NUCLEOTIDE SEQUENCE</scope>
    <source>
        <strain evidence="3">BYM</strain>
        <tissue evidence="3">Leaf</tissue>
    </source>
</reference>
<feature type="coiled-coil region" evidence="1">
    <location>
        <begin position="41"/>
        <end position="215"/>
    </location>
</feature>
<organism evidence="3 4">
    <name type="scientific">Rhamnella rubrinervis</name>
    <dbReference type="NCBI Taxonomy" id="2594499"/>
    <lineage>
        <taxon>Eukaryota</taxon>
        <taxon>Viridiplantae</taxon>
        <taxon>Streptophyta</taxon>
        <taxon>Embryophyta</taxon>
        <taxon>Tracheophyta</taxon>
        <taxon>Spermatophyta</taxon>
        <taxon>Magnoliopsida</taxon>
        <taxon>eudicotyledons</taxon>
        <taxon>Gunneridae</taxon>
        <taxon>Pentapetalae</taxon>
        <taxon>rosids</taxon>
        <taxon>fabids</taxon>
        <taxon>Rosales</taxon>
        <taxon>Rhamnaceae</taxon>
        <taxon>rhamnoid group</taxon>
        <taxon>Rhamneae</taxon>
        <taxon>Rhamnella</taxon>
    </lineage>
</organism>
<keyword evidence="1" id="KW-0175">Coiled coil</keyword>
<comment type="caution">
    <text evidence="3">The sequence shown here is derived from an EMBL/GenBank/DDBJ whole genome shotgun (WGS) entry which is preliminary data.</text>
</comment>
<dbReference type="PANTHER" id="PTHR34380">
    <property type="entry name" value="BNAA03G12380D PROTEIN"/>
    <property type="match status" value="1"/>
</dbReference>
<keyword evidence="4" id="KW-1185">Reference proteome</keyword>
<evidence type="ECO:0000313" key="3">
    <source>
        <dbReference type="EMBL" id="KAF3448671.1"/>
    </source>
</evidence>
<protein>
    <submittedName>
        <fullName evidence="3">Uncharacterized protein</fullName>
    </submittedName>
</protein>
<dbReference type="EMBL" id="VOIH02000004">
    <property type="protein sequence ID" value="KAF3448671.1"/>
    <property type="molecule type" value="Genomic_DNA"/>
</dbReference>
<feature type="region of interest" description="Disordered" evidence="2">
    <location>
        <begin position="231"/>
        <end position="256"/>
    </location>
</feature>
<evidence type="ECO:0000313" key="4">
    <source>
        <dbReference type="Proteomes" id="UP000796880"/>
    </source>
</evidence>
<dbReference type="OrthoDB" id="845760at2759"/>